<dbReference type="GO" id="GO:0005886">
    <property type="term" value="C:plasma membrane"/>
    <property type="evidence" value="ECO:0007669"/>
    <property type="project" value="TreeGrafter"/>
</dbReference>
<feature type="transmembrane region" description="Helical" evidence="7">
    <location>
        <begin position="687"/>
        <end position="708"/>
    </location>
</feature>
<dbReference type="GO" id="GO:0022857">
    <property type="term" value="F:transmembrane transporter activity"/>
    <property type="evidence" value="ECO:0007669"/>
    <property type="project" value="InterPro"/>
</dbReference>
<comment type="subcellular location">
    <subcellularLocation>
        <location evidence="1">Membrane</location>
        <topology evidence="1">Multi-pass membrane protein</topology>
    </subcellularLocation>
</comment>
<feature type="transmembrane region" description="Helical" evidence="7">
    <location>
        <begin position="750"/>
        <end position="767"/>
    </location>
</feature>
<dbReference type="OrthoDB" id="2116389at2759"/>
<feature type="transmembrane region" description="Helical" evidence="7">
    <location>
        <begin position="941"/>
        <end position="963"/>
    </location>
</feature>
<dbReference type="InterPro" id="IPR055561">
    <property type="entry name" value="DUF7137"/>
</dbReference>
<evidence type="ECO:0000256" key="7">
    <source>
        <dbReference type="SAM" id="Phobius"/>
    </source>
</evidence>
<dbReference type="InterPro" id="IPR001248">
    <property type="entry name" value="Pur-cyt_permease"/>
</dbReference>
<keyword evidence="4 7" id="KW-0812">Transmembrane</keyword>
<feature type="transmembrane region" description="Helical" evidence="7">
    <location>
        <begin position="889"/>
        <end position="906"/>
    </location>
</feature>
<feature type="transmembrane region" description="Helical" evidence="7">
    <location>
        <begin position="1012"/>
        <end position="1030"/>
    </location>
</feature>
<dbReference type="PANTHER" id="PTHR31806">
    <property type="entry name" value="PURINE-CYTOSINE PERMEASE FCY2-RELATED"/>
    <property type="match status" value="1"/>
</dbReference>
<sequence>MPQDSDSEQLNAGNSSEGSLLLLLRNRKSSENGGDEADLLSTDLTALLTSAVHDEHPVYSLSAIHHAVTISGVAYSLDALHVIPLLIDSTNPTANDILALLGECGNAKEVVISVQESLERMLHDLLGSEECESSKIYIALERALLLYIGDLDPDVIAPLIFSLSPLTCTSPDSQIRLIAFRILGALLMRAPPLEHMSLLQELLSCNALPALRVAAVGLLKDAVLASLNASAPAPSAPTSRSPFASPALLRTFGYVVLRPDPTDLFSRPADQASLNAFLDTSEPKRLVECLSFYYVLLMRDTANFTGVREPGQIKSVEKELISPLRNEHAVMALAALETSLERVDDAYKMLNEARAPSLESMSSTTASNTGSFVSIPATAAAGGLTFTQPPQTADASFYKIASNNPITFGWNFTSLIVTPSALTVSAICENGNTYPVGPTDGVIAGTATSVVWDPFEYNQANPNLPLAVATYTLSMWDQRGPGARPTGGFFSPNSNLRFALYSPVPYTPLASGWTCPGCSAAEATFASHPALVAFFATFAIMLLSGWNLLRRAYVVVLNVEPAGKAAYKDDKLPSLLPRPAPIGYTVEIDMDLEKQPSVEGDDLKLEQERSYDLVRAHKVGLGKLTRRLLTWGVEARGIYPVPRESRTDQHFHKIFFIWFAANFNILSVSTGTTGPIVYGLSLRDSCLLILFFNVLCCTPPAYLATWGPKLGLRQMCQSRYSFGVGIVIIAVISLMISFSGYKVINWYERISWIPVLVVFLVALGVGGKNLSNPPPTEHVTAVSALSFASVIAGFVITFSPLSSDYTTYMDSNVSSWIIFTYSYLGFFIPIVTCQCLGAALGAAIPLVPSWNAAYSEQSIGNLFATILAPTHGFGKFLTVLLSLSVTANIAPTMYSFGLTFQVFLPICAHLPRYLFSVLATAVVIPLSIVGAHRFYSTLTNFLGLIGYWASCFIAVVVTEHFVFRKHARSLVPRGVVSPEKSSGFPQDAQLPQKYSLDPFENYDISTWNTARGLPSGCAAVGASVLSFALVVPSMDQVWFVGPIARTTGDIGFEVALVLTAVLYVPLRYAEFDKHLIANISSEQRHVYDLNPVADFDA</sequence>
<feature type="transmembrane region" description="Helical" evidence="7">
    <location>
        <begin position="1050"/>
        <end position="1066"/>
    </location>
</feature>
<evidence type="ECO:0000313" key="9">
    <source>
        <dbReference type="EMBL" id="THH07047.1"/>
    </source>
</evidence>
<evidence type="ECO:0000256" key="6">
    <source>
        <dbReference type="ARBA" id="ARBA00023136"/>
    </source>
</evidence>
<reference evidence="9 10" key="1">
    <citation type="submission" date="2019-02" db="EMBL/GenBank/DDBJ databases">
        <title>Genome sequencing of the rare red list fungi Phellinidium pouzarii.</title>
        <authorList>
            <person name="Buettner E."/>
            <person name="Kellner H."/>
        </authorList>
    </citation>
    <scope>NUCLEOTIDE SEQUENCE [LARGE SCALE GENOMIC DNA]</scope>
    <source>
        <strain evidence="9 10">DSM 108285</strain>
    </source>
</reference>
<accession>A0A4S4L6T6</accession>
<evidence type="ECO:0000313" key="10">
    <source>
        <dbReference type="Proteomes" id="UP000308199"/>
    </source>
</evidence>
<evidence type="ECO:0000256" key="1">
    <source>
        <dbReference type="ARBA" id="ARBA00004141"/>
    </source>
</evidence>
<dbReference type="Pfam" id="PF02133">
    <property type="entry name" value="Transp_cyt_pur"/>
    <property type="match status" value="1"/>
</dbReference>
<feature type="transmembrane region" description="Helical" evidence="7">
    <location>
        <begin position="720"/>
        <end position="744"/>
    </location>
</feature>
<feature type="domain" description="DUF7137" evidence="8">
    <location>
        <begin position="378"/>
        <end position="516"/>
    </location>
</feature>
<organism evidence="9 10">
    <name type="scientific">Phellinidium pouzarii</name>
    <dbReference type="NCBI Taxonomy" id="167371"/>
    <lineage>
        <taxon>Eukaryota</taxon>
        <taxon>Fungi</taxon>
        <taxon>Dikarya</taxon>
        <taxon>Basidiomycota</taxon>
        <taxon>Agaricomycotina</taxon>
        <taxon>Agaricomycetes</taxon>
        <taxon>Hymenochaetales</taxon>
        <taxon>Hymenochaetaceae</taxon>
        <taxon>Phellinidium</taxon>
    </lineage>
</organism>
<feature type="transmembrane region" description="Helical" evidence="7">
    <location>
        <begin position="530"/>
        <end position="549"/>
    </location>
</feature>
<feature type="transmembrane region" description="Helical" evidence="7">
    <location>
        <begin position="859"/>
        <end position="883"/>
    </location>
</feature>
<dbReference type="Pfam" id="PF08568">
    <property type="entry name" value="Kinetochor_Ybp2"/>
    <property type="match status" value="1"/>
</dbReference>
<feature type="transmembrane region" description="Helical" evidence="7">
    <location>
        <begin position="913"/>
        <end position="935"/>
    </location>
</feature>
<protein>
    <recommendedName>
        <fullName evidence="8">DUF7137 domain-containing protein</fullName>
    </recommendedName>
</protein>
<name>A0A4S4L6T6_9AGAM</name>
<dbReference type="EMBL" id="SGPK01000162">
    <property type="protein sequence ID" value="THH07047.1"/>
    <property type="molecule type" value="Genomic_DNA"/>
</dbReference>
<feature type="transmembrane region" description="Helical" evidence="7">
    <location>
        <begin position="655"/>
        <end position="681"/>
    </location>
</feature>
<keyword evidence="6 7" id="KW-0472">Membrane</keyword>
<gene>
    <name evidence="9" type="ORF">EW145_g3654</name>
</gene>
<keyword evidence="10" id="KW-1185">Reference proteome</keyword>
<dbReference type="Gene3D" id="1.10.4160.10">
    <property type="entry name" value="Hydantoin permease"/>
    <property type="match status" value="2"/>
</dbReference>
<feature type="transmembrane region" description="Helical" evidence="7">
    <location>
        <begin position="779"/>
        <end position="801"/>
    </location>
</feature>
<evidence type="ECO:0000256" key="4">
    <source>
        <dbReference type="ARBA" id="ARBA00022692"/>
    </source>
</evidence>
<keyword evidence="5 7" id="KW-1133">Transmembrane helix</keyword>
<dbReference type="Pfam" id="PF23585">
    <property type="entry name" value="DUF7137"/>
    <property type="match status" value="1"/>
</dbReference>
<dbReference type="InterPro" id="IPR026030">
    <property type="entry name" value="Pur-cyt_permease_Fcy2/21/22"/>
</dbReference>
<feature type="transmembrane region" description="Helical" evidence="7">
    <location>
        <begin position="821"/>
        <end position="847"/>
    </location>
</feature>
<keyword evidence="3" id="KW-0813">Transport</keyword>
<comment type="caution">
    <text evidence="9">The sequence shown here is derived from an EMBL/GenBank/DDBJ whole genome shotgun (WGS) entry which is preliminary data.</text>
</comment>
<dbReference type="Proteomes" id="UP000308199">
    <property type="component" value="Unassembled WGS sequence"/>
</dbReference>
<dbReference type="InterPro" id="IPR013877">
    <property type="entry name" value="YAP-bd/ALF4/Glomulin"/>
</dbReference>
<evidence type="ECO:0000256" key="2">
    <source>
        <dbReference type="ARBA" id="ARBA00008974"/>
    </source>
</evidence>
<evidence type="ECO:0000259" key="8">
    <source>
        <dbReference type="Pfam" id="PF23585"/>
    </source>
</evidence>
<evidence type="ECO:0000256" key="3">
    <source>
        <dbReference type="ARBA" id="ARBA00022448"/>
    </source>
</evidence>
<dbReference type="PANTHER" id="PTHR31806:SF5">
    <property type="entry name" value="PURINE-CYTOSINE PERMEASE FCY21"/>
    <property type="match status" value="1"/>
</dbReference>
<dbReference type="AlphaFoldDB" id="A0A4S4L6T6"/>
<proteinExistence type="inferred from homology"/>
<evidence type="ECO:0000256" key="5">
    <source>
        <dbReference type="ARBA" id="ARBA00022989"/>
    </source>
</evidence>
<comment type="similarity">
    <text evidence="2">Belongs to the purine-cytosine permease (2.A.39) family.</text>
</comment>